<dbReference type="EMBL" id="WJBC01000076">
    <property type="protein sequence ID" value="MBC3805727.1"/>
    <property type="molecule type" value="Genomic_DNA"/>
</dbReference>
<protein>
    <submittedName>
        <fullName evidence="2">Transposase</fullName>
    </submittedName>
</protein>
<name>A0ABR6WYP5_9FIRM</name>
<dbReference type="Pfam" id="PF01797">
    <property type="entry name" value="Y1_Tnp"/>
    <property type="match status" value="1"/>
</dbReference>
<sequence>MVFRGINRQVIFEDQEDHVKYLELLKSYQEISGYQIYAYCLMSNHIHLLIKEGHEELGIVFRRLGAGYVYWYNWKYNRRGHLFQDRFKSEPVEDDAYLLTVVRYIHQNPVKAGITDNPIDYPWSSYQEYFIDQGLCETKYILDLFSEDLTKAKMQFETFNQAAENVQCLEIDEKKRWKDPEAIDLIKQLAGVKNLSDVQQLDKLKRNEVLRSCKSEGLSIRQIERLTGISFGVVRKA</sequence>
<reference evidence="2 3" key="1">
    <citation type="journal article" date="2020" name="mSystems">
        <title>Defining Genomic and Predicted Metabolic Features of the Acetobacterium Genus.</title>
        <authorList>
            <person name="Ross D.E."/>
            <person name="Marshall C.W."/>
            <person name="Gulliver D."/>
            <person name="May H.D."/>
            <person name="Norman R.S."/>
        </authorList>
    </citation>
    <scope>NUCLEOTIDE SEQUENCE [LARGE SCALE GENOMIC DNA]</scope>
    <source>
        <strain evidence="2 3">DSM 8238</strain>
    </source>
</reference>
<feature type="domain" description="Transposase IS200-like" evidence="1">
    <location>
        <begin position="2"/>
        <end position="108"/>
    </location>
</feature>
<proteinExistence type="predicted"/>
<dbReference type="InterPro" id="IPR002686">
    <property type="entry name" value="Transposase_17"/>
</dbReference>
<comment type="caution">
    <text evidence="2">The sequence shown here is derived from an EMBL/GenBank/DDBJ whole genome shotgun (WGS) entry which is preliminary data.</text>
</comment>
<dbReference type="SUPFAM" id="SSF143422">
    <property type="entry name" value="Transposase IS200-like"/>
    <property type="match status" value="1"/>
</dbReference>
<gene>
    <name evidence="2" type="ORF">GH808_15125</name>
</gene>
<dbReference type="Gene3D" id="3.30.70.1290">
    <property type="entry name" value="Transposase IS200-like"/>
    <property type="match status" value="1"/>
</dbReference>
<evidence type="ECO:0000313" key="2">
    <source>
        <dbReference type="EMBL" id="MBC3805727.1"/>
    </source>
</evidence>
<evidence type="ECO:0000313" key="3">
    <source>
        <dbReference type="Proteomes" id="UP000603234"/>
    </source>
</evidence>
<organism evidence="2 3">
    <name type="scientific">Acetobacterium fimetarium</name>
    <dbReference type="NCBI Taxonomy" id="52691"/>
    <lineage>
        <taxon>Bacteria</taxon>
        <taxon>Bacillati</taxon>
        <taxon>Bacillota</taxon>
        <taxon>Clostridia</taxon>
        <taxon>Eubacteriales</taxon>
        <taxon>Eubacteriaceae</taxon>
        <taxon>Acetobacterium</taxon>
    </lineage>
</organism>
<dbReference type="Proteomes" id="UP000603234">
    <property type="component" value="Unassembled WGS sequence"/>
</dbReference>
<dbReference type="PANTHER" id="PTHR34322:SF2">
    <property type="entry name" value="TRANSPOSASE IS200-LIKE DOMAIN-CONTAINING PROTEIN"/>
    <property type="match status" value="1"/>
</dbReference>
<dbReference type="SMART" id="SM01321">
    <property type="entry name" value="Y1_Tnp"/>
    <property type="match status" value="1"/>
</dbReference>
<dbReference type="InterPro" id="IPR036515">
    <property type="entry name" value="Transposase_17_sf"/>
</dbReference>
<accession>A0ABR6WYP5</accession>
<keyword evidence="3" id="KW-1185">Reference proteome</keyword>
<dbReference type="PANTHER" id="PTHR34322">
    <property type="entry name" value="TRANSPOSASE, Y1_TNP DOMAIN-CONTAINING"/>
    <property type="match status" value="1"/>
</dbReference>
<evidence type="ECO:0000259" key="1">
    <source>
        <dbReference type="SMART" id="SM01321"/>
    </source>
</evidence>